<sequence>MEASIASSHRRPRPPPPIGGQGYRRRCSLEAELEPACFTLQATKGKMSNEKSESASEYATRRRDSGRSSGRGKSSPQRRTQSDEPMRVSATADEAAAHSAVASSGVLDRQDRAGERGDRRCHGSEDGSMDEVSRCLQQRERAAMVAYLDFGSHLAHDVSGIWWWQNAGGRRLEAWN</sequence>
<feature type="compositionally biased region" description="Basic and acidic residues" evidence="1">
    <location>
        <begin position="108"/>
        <end position="133"/>
    </location>
</feature>
<accession>Q8LM61</accession>
<evidence type="ECO:0000313" key="3">
    <source>
        <dbReference type="Proteomes" id="UP000000763"/>
    </source>
</evidence>
<evidence type="ECO:0000256" key="1">
    <source>
        <dbReference type="SAM" id="MobiDB-lite"/>
    </source>
</evidence>
<gene>
    <name evidence="2" type="primary">OSJNAb0078C13.1</name>
</gene>
<name>Q8LM61_ORYSJ</name>
<proteinExistence type="predicted"/>
<dbReference type="Proteomes" id="UP000000763">
    <property type="component" value="Chromosome 10"/>
</dbReference>
<dbReference type="AlphaFoldDB" id="Q8LM61"/>
<dbReference type="EMBL" id="AC123594">
    <property type="protein sequence ID" value="AAM74418.1"/>
    <property type="molecule type" value="Genomic_DNA"/>
</dbReference>
<protein>
    <submittedName>
        <fullName evidence="2">Uncharacterized protein</fullName>
    </submittedName>
</protein>
<feature type="compositionally biased region" description="Low complexity" evidence="1">
    <location>
        <begin position="89"/>
        <end position="104"/>
    </location>
</feature>
<feature type="compositionally biased region" description="Low complexity" evidence="1">
    <location>
        <begin position="67"/>
        <end position="79"/>
    </location>
</feature>
<reference evidence="3" key="1">
    <citation type="journal article" date="2005" name="Nature">
        <title>The map-based sequence of the rice genome.</title>
        <authorList>
            <consortium name="International rice genome sequencing project (IRGSP)"/>
            <person name="Matsumoto T."/>
            <person name="Wu J."/>
            <person name="Kanamori H."/>
            <person name="Katayose Y."/>
            <person name="Fujisawa M."/>
            <person name="Namiki N."/>
            <person name="Mizuno H."/>
            <person name="Yamamoto K."/>
            <person name="Antonio B.A."/>
            <person name="Baba T."/>
            <person name="Sakata K."/>
            <person name="Nagamura Y."/>
            <person name="Aoki H."/>
            <person name="Arikawa K."/>
            <person name="Arita K."/>
            <person name="Bito T."/>
            <person name="Chiden Y."/>
            <person name="Fujitsuka N."/>
            <person name="Fukunaka R."/>
            <person name="Hamada M."/>
            <person name="Harada C."/>
            <person name="Hayashi A."/>
            <person name="Hijishita S."/>
            <person name="Honda M."/>
            <person name="Hosokawa S."/>
            <person name="Ichikawa Y."/>
            <person name="Idonuma A."/>
            <person name="Iijima M."/>
            <person name="Ikeda M."/>
            <person name="Ikeno M."/>
            <person name="Ito K."/>
            <person name="Ito S."/>
            <person name="Ito T."/>
            <person name="Ito Y."/>
            <person name="Ito Y."/>
            <person name="Iwabuchi A."/>
            <person name="Kamiya K."/>
            <person name="Karasawa W."/>
            <person name="Kurita K."/>
            <person name="Katagiri S."/>
            <person name="Kikuta A."/>
            <person name="Kobayashi H."/>
            <person name="Kobayashi N."/>
            <person name="Machita K."/>
            <person name="Maehara T."/>
            <person name="Masukawa M."/>
            <person name="Mizubayashi T."/>
            <person name="Mukai Y."/>
            <person name="Nagasaki H."/>
            <person name="Nagata Y."/>
            <person name="Naito S."/>
            <person name="Nakashima M."/>
            <person name="Nakama Y."/>
            <person name="Nakamichi Y."/>
            <person name="Nakamura M."/>
            <person name="Meguro A."/>
            <person name="Negishi M."/>
            <person name="Ohta I."/>
            <person name="Ohta T."/>
            <person name="Okamoto M."/>
            <person name="Ono N."/>
            <person name="Saji S."/>
            <person name="Sakaguchi M."/>
            <person name="Sakai K."/>
            <person name="Shibata M."/>
            <person name="Shimokawa T."/>
            <person name="Song J."/>
            <person name="Takazaki Y."/>
            <person name="Terasawa K."/>
            <person name="Tsugane M."/>
            <person name="Tsuji K."/>
            <person name="Ueda S."/>
            <person name="Waki K."/>
            <person name="Yamagata H."/>
            <person name="Yamamoto M."/>
            <person name="Yamamoto S."/>
            <person name="Yamane H."/>
            <person name="Yoshiki S."/>
            <person name="Yoshihara R."/>
            <person name="Yukawa K."/>
            <person name="Zhong H."/>
            <person name="Yano M."/>
            <person name="Yuan Q."/>
            <person name="Ouyang S."/>
            <person name="Liu J."/>
            <person name="Jones K.M."/>
            <person name="Gansberger K."/>
            <person name="Moffat K."/>
            <person name="Hill J."/>
            <person name="Bera J."/>
            <person name="Fadrosh D."/>
            <person name="Jin S."/>
            <person name="Johri S."/>
            <person name="Kim M."/>
            <person name="Overton L."/>
            <person name="Reardon M."/>
            <person name="Tsitrin T."/>
            <person name="Vuong H."/>
            <person name="Weaver B."/>
            <person name="Ciecko A."/>
            <person name="Tallon L."/>
            <person name="Jackson J."/>
            <person name="Pai G."/>
            <person name="Aken S.V."/>
            <person name="Utterback T."/>
            <person name="Reidmuller S."/>
            <person name="Feldblyum T."/>
            <person name="Hsiao J."/>
            <person name="Zismann V."/>
            <person name="Iobst S."/>
            <person name="de Vazeille A.R."/>
            <person name="Buell C.R."/>
            <person name="Ying K."/>
            <person name="Li Y."/>
            <person name="Lu T."/>
            <person name="Huang Y."/>
            <person name="Zhao Q."/>
            <person name="Feng Q."/>
            <person name="Zhang L."/>
            <person name="Zhu J."/>
            <person name="Weng Q."/>
            <person name="Mu J."/>
            <person name="Lu Y."/>
            <person name="Fan D."/>
            <person name="Liu Y."/>
            <person name="Guan J."/>
            <person name="Zhang Y."/>
            <person name="Yu S."/>
            <person name="Liu X."/>
            <person name="Zhang Y."/>
            <person name="Hong G."/>
            <person name="Han B."/>
            <person name="Choisne N."/>
            <person name="Demange N."/>
            <person name="Orjeda G."/>
            <person name="Samain S."/>
            <person name="Cattolico L."/>
            <person name="Pelletier E."/>
            <person name="Couloux A."/>
            <person name="Segurens B."/>
            <person name="Wincker P."/>
            <person name="D'Hont A."/>
            <person name="Scarpelli C."/>
            <person name="Weissenbach J."/>
            <person name="Salanoubat M."/>
            <person name="Quetier F."/>
            <person name="Yu Y."/>
            <person name="Kim H.R."/>
            <person name="Rambo T."/>
            <person name="Currie J."/>
            <person name="Collura K."/>
            <person name="Luo M."/>
            <person name="Yang T."/>
            <person name="Ammiraju J.S.S."/>
            <person name="Engler F."/>
            <person name="Soderlund C."/>
            <person name="Wing R.A."/>
            <person name="Palmer L.E."/>
            <person name="de la Bastide M."/>
            <person name="Spiegel L."/>
            <person name="Nascimento L."/>
            <person name="Zutavern T."/>
            <person name="O'Shaughnessy A."/>
            <person name="Dike S."/>
            <person name="Dedhia N."/>
            <person name="Preston R."/>
            <person name="Balija V."/>
            <person name="McCombie W.R."/>
            <person name="Chow T."/>
            <person name="Chen H."/>
            <person name="Chung M."/>
            <person name="Chen C."/>
            <person name="Shaw J."/>
            <person name="Wu H."/>
            <person name="Hsiao K."/>
            <person name="Chao Y."/>
            <person name="Chu M."/>
            <person name="Cheng C."/>
            <person name="Hour A."/>
            <person name="Lee P."/>
            <person name="Lin S."/>
            <person name="Lin Y."/>
            <person name="Liou J."/>
            <person name="Liu S."/>
            <person name="Hsing Y."/>
            <person name="Raghuvanshi S."/>
            <person name="Mohanty A."/>
            <person name="Bharti A.K."/>
            <person name="Gaur A."/>
            <person name="Gupta V."/>
            <person name="Kumar D."/>
            <person name="Ravi V."/>
            <person name="Vij S."/>
            <person name="Kapur A."/>
            <person name="Khurana P."/>
            <person name="Khurana P."/>
            <person name="Khurana J.P."/>
            <person name="Tyagi A.K."/>
            <person name="Gaikwad K."/>
            <person name="Singh A."/>
            <person name="Dalal V."/>
            <person name="Srivastava S."/>
            <person name="Dixit A."/>
            <person name="Pal A.K."/>
            <person name="Ghazi I.A."/>
            <person name="Yadav M."/>
            <person name="Pandit A."/>
            <person name="Bhargava A."/>
            <person name="Sureshbabu K."/>
            <person name="Batra K."/>
            <person name="Sharma T.R."/>
            <person name="Mohapatra T."/>
            <person name="Singh N.K."/>
            <person name="Messing J."/>
            <person name="Nelson A.B."/>
            <person name="Fuks G."/>
            <person name="Kavchok S."/>
            <person name="Keizer G."/>
            <person name="Linton E."/>
            <person name="Llaca V."/>
            <person name="Song R."/>
            <person name="Tanyolac B."/>
            <person name="Young S."/>
            <person name="Ho-Il K."/>
            <person name="Hahn J.H."/>
            <person name="Sangsakoo G."/>
            <person name="Vanavichit A."/>
            <person name="de Mattos Luiz.A.T."/>
            <person name="Zimmer P.D."/>
            <person name="Malone G."/>
            <person name="Dellagostin O."/>
            <person name="de Oliveira A.C."/>
            <person name="Bevan M."/>
            <person name="Bancroft I."/>
            <person name="Minx P."/>
            <person name="Cordum H."/>
            <person name="Wilson R."/>
            <person name="Cheng Z."/>
            <person name="Jin W."/>
            <person name="Jiang J."/>
            <person name="Leong S.A."/>
            <person name="Iwama H."/>
            <person name="Gojobori T."/>
            <person name="Itoh T."/>
            <person name="Niimura Y."/>
            <person name="Fujii Y."/>
            <person name="Habara T."/>
            <person name="Sakai H."/>
            <person name="Sato Y."/>
            <person name="Wilson G."/>
            <person name="Kumar K."/>
            <person name="McCouch S."/>
            <person name="Juretic N."/>
            <person name="Hoen D."/>
            <person name="Wright S."/>
            <person name="Bruskiewich R."/>
            <person name="Bureau T."/>
            <person name="Miyao A."/>
            <person name="Hirochika H."/>
            <person name="Nishikawa T."/>
            <person name="Kadowaki K."/>
            <person name="Sugiura M."/>
            <person name="Burr B."/>
            <person name="Sasaki T."/>
        </authorList>
    </citation>
    <scope>NUCLEOTIDE SEQUENCE [LARGE SCALE GENOMIC DNA]</scope>
    <source>
        <strain evidence="3">cv. Nipponbare</strain>
    </source>
</reference>
<organism evidence="2 3">
    <name type="scientific">Oryza sativa subsp. japonica</name>
    <name type="common">Rice</name>
    <dbReference type="NCBI Taxonomy" id="39947"/>
    <lineage>
        <taxon>Eukaryota</taxon>
        <taxon>Viridiplantae</taxon>
        <taxon>Streptophyta</taxon>
        <taxon>Embryophyta</taxon>
        <taxon>Tracheophyta</taxon>
        <taxon>Spermatophyta</taxon>
        <taxon>Magnoliopsida</taxon>
        <taxon>Liliopsida</taxon>
        <taxon>Poales</taxon>
        <taxon>Poaceae</taxon>
        <taxon>BOP clade</taxon>
        <taxon>Oryzoideae</taxon>
        <taxon>Oryzeae</taxon>
        <taxon>Oryzinae</taxon>
        <taxon>Oryza</taxon>
        <taxon>Oryza sativa</taxon>
    </lineage>
</organism>
<feature type="region of interest" description="Disordered" evidence="1">
    <location>
        <begin position="40"/>
        <end position="133"/>
    </location>
</feature>
<evidence type="ECO:0000313" key="2">
    <source>
        <dbReference type="EMBL" id="AAM74418.1"/>
    </source>
</evidence>
<feature type="region of interest" description="Disordered" evidence="1">
    <location>
        <begin position="1"/>
        <end position="26"/>
    </location>
</feature>
<reference evidence="3" key="2">
    <citation type="journal article" date="2008" name="Nucleic Acids Res.">
        <title>The rice annotation project database (RAP-DB): 2008 update.</title>
        <authorList>
            <consortium name="The rice annotation project (RAP)"/>
        </authorList>
    </citation>
    <scope>GENOME REANNOTATION</scope>
    <source>
        <strain evidence="3">cv. Nipponbare</strain>
    </source>
</reference>
<feature type="compositionally biased region" description="Basic and acidic residues" evidence="1">
    <location>
        <begin position="47"/>
        <end position="66"/>
    </location>
</feature>